<dbReference type="InterPro" id="IPR050259">
    <property type="entry name" value="SDR"/>
</dbReference>
<name>A0A7J5DS94_NOCSI</name>
<comment type="caution">
    <text evidence="3">The sequence shown here is derived from an EMBL/GenBank/DDBJ whole genome shotgun (WGS) entry which is preliminary data.</text>
</comment>
<dbReference type="Gene3D" id="3.40.50.720">
    <property type="entry name" value="NAD(P)-binding Rossmann-like Domain"/>
    <property type="match status" value="1"/>
</dbReference>
<sequence>MKTAAPAASKVLVTGGSQGIGLGIAATFAAAGARVAIAGRSEARLDAARRVLADRGHDVLVVPGDIATRDGCLSLATAAAEALGGLDVLCANAGVYPEQRIDDLEAAHVDHVLDTNLKSTVYLVQGCVPHLRASSAGRIVVISSITGPATGYPGLGVYAASKAGQLGFVRTAAIELAPDGITVNAICPGSIRTEGLDGLGDAAITEMKRSIPVGRLGEPEDIGAMAVFLAGAGAGFVTGQAVVVDGGQTLPELPGL</sequence>
<dbReference type="PANTHER" id="PTHR42879">
    <property type="entry name" value="3-OXOACYL-(ACYL-CARRIER-PROTEIN) REDUCTASE"/>
    <property type="match status" value="1"/>
</dbReference>
<dbReference type="EMBL" id="WBVM01000004">
    <property type="protein sequence ID" value="KAB2807846.1"/>
    <property type="molecule type" value="Genomic_DNA"/>
</dbReference>
<dbReference type="CDD" id="cd05233">
    <property type="entry name" value="SDR_c"/>
    <property type="match status" value="1"/>
</dbReference>
<evidence type="ECO:0000313" key="3">
    <source>
        <dbReference type="EMBL" id="KAB2807846.1"/>
    </source>
</evidence>
<evidence type="ECO:0000256" key="1">
    <source>
        <dbReference type="ARBA" id="ARBA00006484"/>
    </source>
</evidence>
<dbReference type="GO" id="GO:0016491">
    <property type="term" value="F:oxidoreductase activity"/>
    <property type="evidence" value="ECO:0007669"/>
    <property type="project" value="UniProtKB-KW"/>
</dbReference>
<dbReference type="PRINTS" id="PR00080">
    <property type="entry name" value="SDRFAMILY"/>
</dbReference>
<dbReference type="Proteomes" id="UP000449906">
    <property type="component" value="Unassembled WGS sequence"/>
</dbReference>
<proteinExistence type="inferred from homology"/>
<evidence type="ECO:0000256" key="2">
    <source>
        <dbReference type="ARBA" id="ARBA00023002"/>
    </source>
</evidence>
<dbReference type="FunFam" id="3.40.50.720:FF:000084">
    <property type="entry name" value="Short-chain dehydrogenase reductase"/>
    <property type="match status" value="1"/>
</dbReference>
<dbReference type="AlphaFoldDB" id="A0A7J5DS94"/>
<dbReference type="InterPro" id="IPR036291">
    <property type="entry name" value="NAD(P)-bd_dom_sf"/>
</dbReference>
<dbReference type="PRINTS" id="PR00081">
    <property type="entry name" value="GDHRDH"/>
</dbReference>
<organism evidence="3 4">
    <name type="scientific">Nocardioides simplex</name>
    <name type="common">Arthrobacter simplex</name>
    <dbReference type="NCBI Taxonomy" id="2045"/>
    <lineage>
        <taxon>Bacteria</taxon>
        <taxon>Bacillati</taxon>
        <taxon>Actinomycetota</taxon>
        <taxon>Actinomycetes</taxon>
        <taxon>Propionibacteriales</taxon>
        <taxon>Nocardioidaceae</taxon>
        <taxon>Pimelobacter</taxon>
    </lineage>
</organism>
<protein>
    <submittedName>
        <fullName evidence="3">SDR family oxidoreductase</fullName>
    </submittedName>
</protein>
<reference evidence="3 4" key="1">
    <citation type="submission" date="2019-09" db="EMBL/GenBank/DDBJ databases">
        <title>Pimelobacter sp. isolated from Paulinella.</title>
        <authorList>
            <person name="Jeong S.E."/>
        </authorList>
    </citation>
    <scope>NUCLEOTIDE SEQUENCE [LARGE SCALE GENOMIC DNA]</scope>
    <source>
        <strain evidence="3 4">Pch-N</strain>
    </source>
</reference>
<dbReference type="Pfam" id="PF13561">
    <property type="entry name" value="adh_short_C2"/>
    <property type="match status" value="1"/>
</dbReference>
<comment type="similarity">
    <text evidence="1">Belongs to the short-chain dehydrogenases/reductases (SDR) family.</text>
</comment>
<accession>A0A7J5DS94</accession>
<dbReference type="InterPro" id="IPR002347">
    <property type="entry name" value="SDR_fam"/>
</dbReference>
<dbReference type="RefSeq" id="WP_151582327.1">
    <property type="nucleotide sequence ID" value="NZ_WBVM01000004.1"/>
</dbReference>
<dbReference type="SUPFAM" id="SSF51735">
    <property type="entry name" value="NAD(P)-binding Rossmann-fold domains"/>
    <property type="match status" value="1"/>
</dbReference>
<keyword evidence="2" id="KW-0560">Oxidoreductase</keyword>
<evidence type="ECO:0000313" key="4">
    <source>
        <dbReference type="Proteomes" id="UP000449906"/>
    </source>
</evidence>
<gene>
    <name evidence="3" type="ORF">F9L07_24470</name>
</gene>